<accession>A0A3R6BZX0</accession>
<evidence type="ECO:0000313" key="1">
    <source>
        <dbReference type="EMBL" id="RGZ46760.1"/>
    </source>
</evidence>
<evidence type="ECO:0000313" key="3">
    <source>
        <dbReference type="Proteomes" id="UP000283732"/>
    </source>
</evidence>
<dbReference type="Proteomes" id="UP000285173">
    <property type="component" value="Unassembled WGS sequence"/>
</dbReference>
<organism evidence="1 4">
    <name type="scientific">Parabacteroides merdae</name>
    <dbReference type="NCBI Taxonomy" id="46503"/>
    <lineage>
        <taxon>Bacteria</taxon>
        <taxon>Pseudomonadati</taxon>
        <taxon>Bacteroidota</taxon>
        <taxon>Bacteroidia</taxon>
        <taxon>Bacteroidales</taxon>
        <taxon>Tannerellaceae</taxon>
        <taxon>Parabacteroides</taxon>
    </lineage>
</organism>
<dbReference type="Proteomes" id="UP000283732">
    <property type="component" value="Unassembled WGS sequence"/>
</dbReference>
<dbReference type="Gene3D" id="2.60.40.2580">
    <property type="match status" value="1"/>
</dbReference>
<evidence type="ECO:0000313" key="4">
    <source>
        <dbReference type="Proteomes" id="UP000285173"/>
    </source>
</evidence>
<dbReference type="AlphaFoldDB" id="A0A3R6BZX0"/>
<dbReference type="EMBL" id="QRKC01000001">
    <property type="protein sequence ID" value="RHH79657.1"/>
    <property type="molecule type" value="Genomic_DNA"/>
</dbReference>
<name>A0A3R6BZX0_9BACT</name>
<comment type="caution">
    <text evidence="1">The sequence shown here is derived from an EMBL/GenBank/DDBJ whole genome shotgun (WGS) entry which is preliminary data.</text>
</comment>
<sequence>MKVSTGKIHTIMKTKNIFLTAISALFIFAACTEEKIIDAPGVSGKGDLVIELSPSSVITKAAAEDKGYVYATEEELNVEDCWIFVFGEDKKYITSQYFSGDALSETENEYVDTPAPNGDSQTYKKGYTITLTGLDYGTYDFWVVANPTEANDAYESCQSLDALKEIIEGGDSYQTAFAEKADQLVKVGNKSATFNLTTVASPIQIPLTQLAARVELKVRVDIPRQLLEGKYEYPDLGSTSGVLTEAQLEKLFPDGKIPGGVKTNAQELSERDSNGKLKYTYFGHPVTTTSTPKSAHPGALSVIKKTKYKGFLLKEIKLVVEDIRIKSELVPNKEEFEGQLGIASFDPNEDVSTTYSFKFYTYTKEDLKINLTGNLYDAEYQVSQKGKVEDCMFVNDKAPSELVAQINSGNIKEGETLHFTGGNGWGDKGVGVMLCNEETWVAVDETIENSTIEGEVKHYSSGSVTLKPEGGFQVGNMYEASALIQSVPATGSLNIVIENIQSGGEIDFGFN</sequence>
<reference evidence="3 4" key="1">
    <citation type="submission" date="2018-08" db="EMBL/GenBank/DDBJ databases">
        <title>A genome reference for cultivated species of the human gut microbiota.</title>
        <authorList>
            <person name="Zou Y."/>
            <person name="Xue W."/>
            <person name="Luo G."/>
        </authorList>
    </citation>
    <scope>NUCLEOTIDE SEQUENCE [LARGE SCALE GENOMIC DNA]</scope>
    <source>
        <strain evidence="2 3">AM16-50</strain>
        <strain evidence="1 4">AM50-15</strain>
    </source>
</reference>
<evidence type="ECO:0000313" key="2">
    <source>
        <dbReference type="EMBL" id="RHH79657.1"/>
    </source>
</evidence>
<protein>
    <submittedName>
        <fullName evidence="1">Uncharacterized protein</fullName>
    </submittedName>
</protein>
<dbReference type="EMBL" id="QSEF01000016">
    <property type="protein sequence ID" value="RGZ46760.1"/>
    <property type="molecule type" value="Genomic_DNA"/>
</dbReference>
<dbReference type="PROSITE" id="PS51257">
    <property type="entry name" value="PROKAR_LIPOPROTEIN"/>
    <property type="match status" value="1"/>
</dbReference>
<gene>
    <name evidence="2" type="ORF">DW191_00490</name>
    <name evidence="1" type="ORF">DW986_12230</name>
</gene>
<proteinExistence type="predicted"/>